<gene>
    <name evidence="3" type="ORF">GQ651_09155</name>
</gene>
<dbReference type="GO" id="GO:0003723">
    <property type="term" value="F:RNA binding"/>
    <property type="evidence" value="ECO:0007669"/>
    <property type="project" value="UniProtKB-UniRule"/>
</dbReference>
<name>A0A7C9MD50_9RHOB</name>
<dbReference type="Proteomes" id="UP000480350">
    <property type="component" value="Unassembled WGS sequence"/>
</dbReference>
<dbReference type="EMBL" id="WUPT01000001">
    <property type="protein sequence ID" value="MXQ08011.1"/>
    <property type="molecule type" value="Genomic_DNA"/>
</dbReference>
<keyword evidence="1" id="KW-0694">RNA-binding</keyword>
<dbReference type="Gene3D" id="2.60.40.10">
    <property type="entry name" value="Immunoglobulins"/>
    <property type="match status" value="10"/>
</dbReference>
<feature type="domain" description="Bacterial Ig-like" evidence="2">
    <location>
        <begin position="1263"/>
        <end position="1337"/>
    </location>
</feature>
<reference evidence="3 4" key="2">
    <citation type="submission" date="2020-03" db="EMBL/GenBank/DDBJ databases">
        <title>Kangsaoukella pontilimi gen. nov., sp. nov., a new member of the family Rhodobacteraceae isolated from a tidal mudflat.</title>
        <authorList>
            <person name="Kim I.S."/>
        </authorList>
    </citation>
    <scope>NUCLEOTIDE SEQUENCE [LARGE SCALE GENOMIC DNA]</scope>
    <source>
        <strain evidence="3 4">GH1-50</strain>
    </source>
</reference>
<dbReference type="Pfam" id="PF19077">
    <property type="entry name" value="Big_13"/>
    <property type="match status" value="2"/>
</dbReference>
<dbReference type="InterPro" id="IPR013783">
    <property type="entry name" value="Ig-like_fold"/>
</dbReference>
<keyword evidence="4" id="KW-1185">Reference proteome</keyword>
<organism evidence="3 4">
    <name type="scientific">Kangsaoukella pontilimi</name>
    <dbReference type="NCBI Taxonomy" id="2691042"/>
    <lineage>
        <taxon>Bacteria</taxon>
        <taxon>Pseudomonadati</taxon>
        <taxon>Pseudomonadota</taxon>
        <taxon>Alphaproteobacteria</taxon>
        <taxon>Rhodobacterales</taxon>
        <taxon>Paracoccaceae</taxon>
        <taxon>Kangsaoukella</taxon>
    </lineage>
</organism>
<feature type="domain" description="Bacterial Ig-like" evidence="2">
    <location>
        <begin position="965"/>
        <end position="1047"/>
    </location>
</feature>
<dbReference type="NCBIfam" id="NF033510">
    <property type="entry name" value="Ca_tandemer"/>
    <property type="match status" value="8"/>
</dbReference>
<dbReference type="InterPro" id="IPR044016">
    <property type="entry name" value="Big_13"/>
</dbReference>
<accession>A0A7C9MD50</accession>
<evidence type="ECO:0000313" key="3">
    <source>
        <dbReference type="EMBL" id="MXQ08011.1"/>
    </source>
</evidence>
<comment type="caution">
    <text evidence="3">The sequence shown here is derived from an EMBL/GenBank/DDBJ whole genome shotgun (WGS) entry which is preliminary data.</text>
</comment>
<sequence length="2177" mass="218809">MLDNRHASTTFTFGKGEVRVALDRGTVLNGVFLTEDTAALAGVADRRVYVPRQGDLRARFLRDWARKNMRRAAAGLGTLTLVLPLAGMAQAQDADRVDLSTVDGVVATRIDENGDLIVTLENGQTLTLGEGTFLVGENGEIIVTAGTADQIAAAAIAEGGAGSGMSGILAGGVALGALAGGGGGGGDSGGGDPAPEPDLAYVVDGYLSGAQVFGDANNNGVFDTGETTTTTAADGSFDSSLFADDVPLVAVGGIDISTGEAFTGTLKAPAGSSVVTPLTTVVQAIIEADTSGTLTPEQAAANLATSLGLSGDLLNDDPSALAEAGDLSQLQAAAKIAAVINLVSAAAPSDPEGAVDAVLAVLAEDLTDGVGGDPFDDPSAIEAALAAAGDTIEVTSADLAEALVGAAAEIDAATDLAGIETSQTVVQGTLTDAVTQSVGDSDGTSALSDANDDTTLYDNVVPLRPEITSFTPDTDVIGNGGPANAITIEGTARAFSTIDYQVGNATGTAQTDANGDWSFTISNLAYVSFGTEGDVTPVITATSGGITSGAAIGAPTYTVDGAPPEPLTLVSLPNGDDAFINAAEIVGGEFVGQTEPGAEVTITLNGGPEVVVIADQDGLVTVSLDGGPLGDLIEGLNQLNTLVRDSVGNVASGNLNVSFRVDTIAPDAPVGSFDDVVTDGTIGSGFRGAGTGTAGEFVRVELRQDGQDAIQLGTTQVQGDGTWGFVSTLTTVPDGSYDVVAIAIDAAGNETEAAPEPVLIDRGAPAAPLIFVPPTIGPDDVVDGFYTVNGFAEVNSTVIVTIDGVVQPDITADANGDWSILVAAEDGTDTITAIARDAGGNESPQGFASTTVNVDPPVIGATSVDAVVNAAEAAALELTGSVQGATGVTIEIVDGGGTVVLSGSATPDGSGNWADTLSLTSLDDGAYTVRIIATDGTLEATDNAAASLTLDRTAPAAPVLVVDGAGVDSVVNITEEAAATLSITAEPDTDIAVTIGGAQQVVTTDANGEATVSLDGLLADGVTAISATQADAAGNVSAAGEASVTADLTAPDAPTIDAITGDNVITADEAAAAVFVTGTGTNGDMVELFIDGASQGTDTVSGGVWSIELTVLADGDYIATSEATDEYGNVSTGSAPVNFSVVPNAPTIGIDALTIGGVANADEIASPVTVTGTSTDATSVSVRVMQGDTQIGEVATATLNTDNGSWIAQVSLSVPDGSYTIEATATDGVTPVTTSTPIEIDATAPAAPVLKLTGAGGDTVVNIDEEAGATLEISGEANTETTVTIGGVEQTVTTDGTGSATISLDGLLSDGSTAISATQTDAAGNVSAAGNLSVTADLTAPAAPVISLVDTVIDGTEIGAVTISGSGAEAGATVRLSSTLFDTDIDVVADGSGNWTTGALDLTGAADAVYSISAVVIDDAGNASTVASADLTIDAVPDGVVTFTLEGGEQEGDLVIYDAIDFGPLLDPTEDPEGGGNVSNVPAGTEVTVRLTGVSSTGPFDETYGPFLTDANGDFVVSIPDADLISFDGMTEAGTITFSAAGETLTLALLINSEINADGSTVFNIGTTAVDPIAAVADAVTGEVSVDLRDGEILLNDLGLIIVDVTGPPEGFDYQVAVAYDGVSATPVELYAFDGGASTDVPALSSQLFIRDDALYVLQANISGTLPTPVTQGESPLYTLYRVPSGSIAAALPDFGTADNFDTSAAGVVSFDIALTDIDPDYAGGALASNDVFLPLDLSDGDSAPVVLFFREDQDTLITSEAYLVRINPSDGTVESREVDISAYVDGSGRLDEFPIEQSIVTDPFTGEYLRIDLQGFNSPEGHARTVSYDYNGGGFLTLTTTGTAQQTDVMVADGGILEFIDGGGDSGTGQDNDFMALGNTIGDESAINITVTGGQVTISIDRDVFLNFVANTGTVPNFAFDVFWTGSASPTGVAGFGTYTSNGTEPVGDTTAEGFNYARFSVDIDAGSFNAAGDGSGPLELVTLDVSGVDGSDFYGFGWNLVEFDELEQPLDPRFDGFQKVDGVDGSGAQFVVMTDSQFTSGFDIVQGFDLGADGDVIQVFAQFPNYQGTAVERIGEGETNVSLAADTGIVIFEGLVGAEDADVIAMAEARITGLVDKSIIAVTADDSGLFVWSLAFDGAGNVSTDSFLRVDNLNYLDLPDFNLNTTDIELFLPEV</sequence>
<evidence type="ECO:0000256" key="1">
    <source>
        <dbReference type="PROSITE-ProRule" id="PRU00117"/>
    </source>
</evidence>
<reference evidence="3 4" key="1">
    <citation type="submission" date="2019-12" db="EMBL/GenBank/DDBJ databases">
        <authorList>
            <person name="Lee S.D."/>
        </authorList>
    </citation>
    <scope>NUCLEOTIDE SEQUENCE [LARGE SCALE GENOMIC DNA]</scope>
    <source>
        <strain evidence="3 4">GH1-50</strain>
    </source>
</reference>
<evidence type="ECO:0000259" key="2">
    <source>
        <dbReference type="Pfam" id="PF19077"/>
    </source>
</evidence>
<dbReference type="PROSITE" id="PS50084">
    <property type="entry name" value="KH_TYPE_1"/>
    <property type="match status" value="1"/>
</dbReference>
<evidence type="ECO:0000313" key="4">
    <source>
        <dbReference type="Proteomes" id="UP000480350"/>
    </source>
</evidence>
<proteinExistence type="predicted"/>
<protein>
    <recommendedName>
        <fullName evidence="2">Bacterial Ig-like domain-containing protein</fullName>
    </recommendedName>
</protein>
<dbReference type="RefSeq" id="WP_160763849.1">
    <property type="nucleotide sequence ID" value="NZ_WUPT01000001.1"/>
</dbReference>